<dbReference type="PANTHER" id="PTHR14003:SF23">
    <property type="entry name" value="ZINC FINGER PROTEIN 143"/>
    <property type="match status" value="1"/>
</dbReference>
<evidence type="ECO:0000256" key="1">
    <source>
        <dbReference type="ARBA" id="ARBA00022723"/>
    </source>
</evidence>
<dbReference type="GO" id="GO:0000978">
    <property type="term" value="F:RNA polymerase II cis-regulatory region sequence-specific DNA binding"/>
    <property type="evidence" value="ECO:0007669"/>
    <property type="project" value="TreeGrafter"/>
</dbReference>
<dbReference type="OrthoDB" id="6085123at2759"/>
<feature type="compositionally biased region" description="Polar residues" evidence="6">
    <location>
        <begin position="359"/>
        <end position="372"/>
    </location>
</feature>
<gene>
    <name evidence="7" type="ORF">OFUS_LOCUS7055</name>
</gene>
<evidence type="ECO:0000313" key="7">
    <source>
        <dbReference type="EMBL" id="CAH1780352.1"/>
    </source>
</evidence>
<keyword evidence="5" id="KW-0539">Nucleus</keyword>
<dbReference type="FunFam" id="3.30.160.60:FF:002343">
    <property type="entry name" value="Zinc finger protein 33A"/>
    <property type="match status" value="3"/>
</dbReference>
<evidence type="ECO:0000256" key="6">
    <source>
        <dbReference type="SAM" id="MobiDB-lite"/>
    </source>
</evidence>
<dbReference type="SMART" id="SM00355">
    <property type="entry name" value="ZnF_C2H2"/>
    <property type="match status" value="5"/>
</dbReference>
<evidence type="ECO:0000256" key="3">
    <source>
        <dbReference type="ARBA" id="ARBA00022771"/>
    </source>
</evidence>
<reference evidence="7" key="1">
    <citation type="submission" date="2022-03" db="EMBL/GenBank/DDBJ databases">
        <authorList>
            <person name="Martin C."/>
        </authorList>
    </citation>
    <scope>NUCLEOTIDE SEQUENCE</scope>
</reference>
<dbReference type="SUPFAM" id="SSF57667">
    <property type="entry name" value="beta-beta-alpha zinc fingers"/>
    <property type="match status" value="3"/>
</dbReference>
<dbReference type="EMBL" id="CAIIXF020000003">
    <property type="protein sequence ID" value="CAH1780352.1"/>
    <property type="molecule type" value="Genomic_DNA"/>
</dbReference>
<dbReference type="Pfam" id="PF00096">
    <property type="entry name" value="zf-C2H2"/>
    <property type="match status" value="4"/>
</dbReference>
<keyword evidence="3" id="KW-0863">Zinc-finger</keyword>
<dbReference type="InterPro" id="IPR036236">
    <property type="entry name" value="Znf_C2H2_sf"/>
</dbReference>
<dbReference type="InterPro" id="IPR013087">
    <property type="entry name" value="Znf_C2H2_type"/>
</dbReference>
<dbReference type="GO" id="GO:0005667">
    <property type="term" value="C:transcription regulator complex"/>
    <property type="evidence" value="ECO:0007669"/>
    <property type="project" value="TreeGrafter"/>
</dbReference>
<dbReference type="GO" id="GO:0000981">
    <property type="term" value="F:DNA-binding transcription factor activity, RNA polymerase II-specific"/>
    <property type="evidence" value="ECO:0007669"/>
    <property type="project" value="TreeGrafter"/>
</dbReference>
<feature type="compositionally biased region" description="Polar residues" evidence="6">
    <location>
        <begin position="553"/>
        <end position="567"/>
    </location>
</feature>
<evidence type="ECO:0000313" key="8">
    <source>
        <dbReference type="Proteomes" id="UP000749559"/>
    </source>
</evidence>
<feature type="region of interest" description="Disordered" evidence="6">
    <location>
        <begin position="167"/>
        <end position="236"/>
    </location>
</feature>
<dbReference type="GO" id="GO:0000785">
    <property type="term" value="C:chromatin"/>
    <property type="evidence" value="ECO:0007669"/>
    <property type="project" value="TreeGrafter"/>
</dbReference>
<dbReference type="AlphaFoldDB" id="A0A8J1UQJ0"/>
<accession>A0A8J1UQJ0</accession>
<feature type="region of interest" description="Disordered" evidence="6">
    <location>
        <begin position="353"/>
        <end position="462"/>
    </location>
</feature>
<dbReference type="PROSITE" id="PS50157">
    <property type="entry name" value="ZINC_FINGER_C2H2_2"/>
    <property type="match status" value="5"/>
</dbReference>
<feature type="compositionally biased region" description="Basic and acidic residues" evidence="6">
    <location>
        <begin position="167"/>
        <end position="181"/>
    </location>
</feature>
<dbReference type="PANTHER" id="PTHR14003">
    <property type="entry name" value="TRANSCRIPTIONAL REPRESSOR PROTEIN YY"/>
    <property type="match status" value="1"/>
</dbReference>
<sequence length="762" mass="85784">MYAMVESKLSPEKPVVEDRSLRCGICHKYFNFQSDLKRHSQVHSGFKPHCCTYCSKRFLKSSDLKRHVRTHTGEKPYPCLICSRPFANSYDLTKHTRVHTGEKPYSCPECGRRFANTSNLRIHQRAHTGEKPYKCVECNKKFSYASGLRDHKKTHLVTDPVEKLTDRTPLQVKDDSAEHLQKQTLRTCEASKKVGRNSSGLYRSESHPEQKTSEKAVASIRLPPRRHSEPPDSRVQYLTGGNYIVSNIDRPPFDNSGQHHSIANRGYSVPDFATGSTATEQKQHLSCYGDTQSQSSCGKTLQILLKGECLPDSLHTATPVDPYKETRAQLNAGVRFDETHSSTDRTLNYAKVREGGGHHSNSTIMLNSSERNNGIVDEREEYRGRPLRNSPSLSPLPHTSIDTRIAPNQDNNIDCRPHQAKRSSLTQYGGNDRLKYPLKKRPTSFQSDSNESNREHESLITRHIDTESHSDTANQVEPMKMSPASYRTTTTSQHAMGISPFELSNAPACYSQDLKHQSCINIANSNDDQRDVHIVEYTRPLLRLTEPQYQYNGSVSPSNFTNQSDQVGSFPRTSETSSSSHTAKNAIIKSAIDDAHYIVPVSNKELKITEVSRESSVQFSHRNENEVIDSGTAPYTPVPLSCLNVFHPQYAQGPPPLVAFTQHTANQSDHSKYSGYERPNVKMGSLIPLWTSPSINEHWPIMIKGGSPTTTLRHMSTLVKCNVTITNHGSLIWNRSTKTISLEESMLYIQQNIFHLLENARA</sequence>
<keyword evidence="8" id="KW-1185">Reference proteome</keyword>
<feature type="compositionally biased region" description="Basic and acidic residues" evidence="6">
    <location>
        <begin position="451"/>
        <end position="462"/>
    </location>
</feature>
<keyword evidence="1" id="KW-0479">Metal-binding</keyword>
<feature type="compositionally biased region" description="Polar residues" evidence="6">
    <location>
        <begin position="400"/>
        <end position="412"/>
    </location>
</feature>
<evidence type="ECO:0000256" key="4">
    <source>
        <dbReference type="ARBA" id="ARBA00022833"/>
    </source>
</evidence>
<feature type="region of interest" description="Disordered" evidence="6">
    <location>
        <begin position="553"/>
        <end position="581"/>
    </location>
</feature>
<evidence type="ECO:0000256" key="5">
    <source>
        <dbReference type="ARBA" id="ARBA00023242"/>
    </source>
</evidence>
<dbReference type="Proteomes" id="UP000749559">
    <property type="component" value="Unassembled WGS sequence"/>
</dbReference>
<comment type="caution">
    <text evidence="7">The sequence shown here is derived from an EMBL/GenBank/DDBJ whole genome shotgun (WGS) entry which is preliminary data.</text>
</comment>
<dbReference type="PROSITE" id="PS00028">
    <property type="entry name" value="ZINC_FINGER_C2H2_1"/>
    <property type="match status" value="5"/>
</dbReference>
<protein>
    <submittedName>
        <fullName evidence="7">Uncharacterized protein</fullName>
    </submittedName>
</protein>
<name>A0A8J1UQJ0_OWEFU</name>
<dbReference type="GO" id="GO:0008270">
    <property type="term" value="F:zinc ion binding"/>
    <property type="evidence" value="ECO:0007669"/>
    <property type="project" value="UniProtKB-KW"/>
</dbReference>
<evidence type="ECO:0000256" key="2">
    <source>
        <dbReference type="ARBA" id="ARBA00022737"/>
    </source>
</evidence>
<dbReference type="FunFam" id="3.30.160.60:FF:000072">
    <property type="entry name" value="zinc finger protein 143 isoform X1"/>
    <property type="match status" value="1"/>
</dbReference>
<feature type="compositionally biased region" description="Basic and acidic residues" evidence="6">
    <location>
        <begin position="204"/>
        <end position="214"/>
    </location>
</feature>
<keyword evidence="2" id="KW-0677">Repeat</keyword>
<feature type="compositionally biased region" description="Low complexity" evidence="6">
    <location>
        <begin position="387"/>
        <end position="397"/>
    </location>
</feature>
<organism evidence="7 8">
    <name type="scientific">Owenia fusiformis</name>
    <name type="common">Polychaete worm</name>
    <dbReference type="NCBI Taxonomy" id="6347"/>
    <lineage>
        <taxon>Eukaryota</taxon>
        <taxon>Metazoa</taxon>
        <taxon>Spiralia</taxon>
        <taxon>Lophotrochozoa</taxon>
        <taxon>Annelida</taxon>
        <taxon>Polychaeta</taxon>
        <taxon>Sedentaria</taxon>
        <taxon>Canalipalpata</taxon>
        <taxon>Sabellida</taxon>
        <taxon>Oweniida</taxon>
        <taxon>Oweniidae</taxon>
        <taxon>Owenia</taxon>
    </lineage>
</organism>
<dbReference type="Gene3D" id="3.30.160.60">
    <property type="entry name" value="Classic Zinc Finger"/>
    <property type="match status" value="5"/>
</dbReference>
<keyword evidence="4" id="KW-0862">Zinc</keyword>
<dbReference type="GO" id="GO:0031519">
    <property type="term" value="C:PcG protein complex"/>
    <property type="evidence" value="ECO:0007669"/>
    <property type="project" value="TreeGrafter"/>
</dbReference>
<proteinExistence type="predicted"/>